<dbReference type="AlphaFoldDB" id="A0A7W9HFQ3"/>
<accession>A0A7W9HFQ3</accession>
<organism evidence="2 3">
    <name type="scientific">Saccharothrix ecbatanensis</name>
    <dbReference type="NCBI Taxonomy" id="1105145"/>
    <lineage>
        <taxon>Bacteria</taxon>
        <taxon>Bacillati</taxon>
        <taxon>Actinomycetota</taxon>
        <taxon>Actinomycetes</taxon>
        <taxon>Pseudonocardiales</taxon>
        <taxon>Pseudonocardiaceae</taxon>
        <taxon>Saccharothrix</taxon>
    </lineage>
</organism>
<gene>
    <name evidence="2" type="ORF">F4560_000881</name>
</gene>
<proteinExistence type="predicted"/>
<reference evidence="2 3" key="1">
    <citation type="submission" date="2020-08" db="EMBL/GenBank/DDBJ databases">
        <title>Sequencing the genomes of 1000 actinobacteria strains.</title>
        <authorList>
            <person name="Klenk H.-P."/>
        </authorList>
    </citation>
    <scope>NUCLEOTIDE SEQUENCE [LARGE SCALE GENOMIC DNA]</scope>
    <source>
        <strain evidence="2 3">DSM 45486</strain>
    </source>
</reference>
<evidence type="ECO:0000313" key="2">
    <source>
        <dbReference type="EMBL" id="MBB5801113.1"/>
    </source>
</evidence>
<feature type="compositionally biased region" description="Basic and acidic residues" evidence="1">
    <location>
        <begin position="11"/>
        <end position="21"/>
    </location>
</feature>
<keyword evidence="3" id="KW-1185">Reference proteome</keyword>
<evidence type="ECO:0000313" key="3">
    <source>
        <dbReference type="Proteomes" id="UP000552097"/>
    </source>
</evidence>
<protein>
    <submittedName>
        <fullName evidence="2">Uncharacterized protein</fullName>
    </submittedName>
</protein>
<dbReference type="RefSeq" id="WP_281392378.1">
    <property type="nucleotide sequence ID" value="NZ_JACHMO010000001.1"/>
</dbReference>
<comment type="caution">
    <text evidence="2">The sequence shown here is derived from an EMBL/GenBank/DDBJ whole genome shotgun (WGS) entry which is preliminary data.</text>
</comment>
<feature type="region of interest" description="Disordered" evidence="1">
    <location>
        <begin position="1"/>
        <end position="24"/>
    </location>
</feature>
<evidence type="ECO:0000256" key="1">
    <source>
        <dbReference type="SAM" id="MobiDB-lite"/>
    </source>
</evidence>
<dbReference type="Proteomes" id="UP000552097">
    <property type="component" value="Unassembled WGS sequence"/>
</dbReference>
<sequence length="43" mass="4842">MKKTIAGKNTEPARLDRDVHTRTAAPVPLEKSSLLVRRLVCIR</sequence>
<name>A0A7W9HFQ3_9PSEU</name>
<dbReference type="EMBL" id="JACHMO010000001">
    <property type="protein sequence ID" value="MBB5801113.1"/>
    <property type="molecule type" value="Genomic_DNA"/>
</dbReference>